<proteinExistence type="predicted"/>
<accession>A0A1J5QCZ8</accession>
<evidence type="ECO:0000313" key="1">
    <source>
        <dbReference type="EMBL" id="OIQ81502.1"/>
    </source>
</evidence>
<reference evidence="1" key="1">
    <citation type="submission" date="2016-10" db="EMBL/GenBank/DDBJ databases">
        <title>Sequence of Gallionella enrichment culture.</title>
        <authorList>
            <person name="Poehlein A."/>
            <person name="Muehling M."/>
            <person name="Daniel R."/>
        </authorList>
    </citation>
    <scope>NUCLEOTIDE SEQUENCE</scope>
</reference>
<organism evidence="1">
    <name type="scientific">mine drainage metagenome</name>
    <dbReference type="NCBI Taxonomy" id="410659"/>
    <lineage>
        <taxon>unclassified sequences</taxon>
        <taxon>metagenomes</taxon>
        <taxon>ecological metagenomes</taxon>
    </lineage>
</organism>
<comment type="caution">
    <text evidence="1">The sequence shown here is derived from an EMBL/GenBank/DDBJ whole genome shotgun (WGS) entry which is preliminary data.</text>
</comment>
<protein>
    <submittedName>
        <fullName evidence="1">Uncharacterized protein</fullName>
    </submittedName>
</protein>
<name>A0A1J5QCZ8_9ZZZZ</name>
<dbReference type="AlphaFoldDB" id="A0A1J5QCZ8"/>
<dbReference type="EMBL" id="MLJW01000917">
    <property type="protein sequence ID" value="OIQ81502.1"/>
    <property type="molecule type" value="Genomic_DNA"/>
</dbReference>
<gene>
    <name evidence="1" type="ORF">GALL_367340</name>
</gene>
<sequence>MLLRQNFRRSKQCTLPTRVYYREHRPERHNRLSRTYLALKQSMHRMSSA</sequence>